<keyword evidence="1" id="KW-0175">Coiled coil</keyword>
<dbReference type="EMBL" id="JAHQIW010004955">
    <property type="protein sequence ID" value="KAJ1364375.1"/>
    <property type="molecule type" value="Genomic_DNA"/>
</dbReference>
<feature type="coiled-coil region" evidence="1">
    <location>
        <begin position="1"/>
        <end position="39"/>
    </location>
</feature>
<feature type="compositionally biased region" description="Basic and acidic residues" evidence="2">
    <location>
        <begin position="213"/>
        <end position="223"/>
    </location>
</feature>
<proteinExistence type="predicted"/>
<evidence type="ECO:0000313" key="3">
    <source>
        <dbReference type="EMBL" id="KAJ1364375.1"/>
    </source>
</evidence>
<comment type="caution">
    <text evidence="3">The sequence shown here is derived from an EMBL/GenBank/DDBJ whole genome shotgun (WGS) entry which is preliminary data.</text>
</comment>
<dbReference type="AlphaFoldDB" id="A0AAD5QW03"/>
<dbReference type="Proteomes" id="UP001196413">
    <property type="component" value="Unassembled WGS sequence"/>
</dbReference>
<organism evidence="3 4">
    <name type="scientific">Parelaphostrongylus tenuis</name>
    <name type="common">Meningeal worm</name>
    <dbReference type="NCBI Taxonomy" id="148309"/>
    <lineage>
        <taxon>Eukaryota</taxon>
        <taxon>Metazoa</taxon>
        <taxon>Ecdysozoa</taxon>
        <taxon>Nematoda</taxon>
        <taxon>Chromadorea</taxon>
        <taxon>Rhabditida</taxon>
        <taxon>Rhabditina</taxon>
        <taxon>Rhabditomorpha</taxon>
        <taxon>Strongyloidea</taxon>
        <taxon>Metastrongylidae</taxon>
        <taxon>Parelaphostrongylus</taxon>
    </lineage>
</organism>
<feature type="region of interest" description="Disordered" evidence="2">
    <location>
        <begin position="213"/>
        <end position="232"/>
    </location>
</feature>
<evidence type="ECO:0000256" key="2">
    <source>
        <dbReference type="SAM" id="MobiDB-lite"/>
    </source>
</evidence>
<sequence length="232" mass="26726">MREADERCEALRVKYQKQIEELEEQMDMLKRSKAASDKGRTQLGAELAACKTDVMNGQAMLSESERRRKMTENQFADHSLHLQQCSEEREQLAAKVEKMSDILNATQKSCYSVVLIRLKLFDIIDLFDDQRYLMKLLEEKRSRLQEIIADREPEHLPRKISYIVTSTGHGSCATPGITKLSQLASLDVEPQSIEEKQKRSKVKRKTMMYMKQEMGEHASKTTHNESTAQQIG</sequence>
<keyword evidence="4" id="KW-1185">Reference proteome</keyword>
<gene>
    <name evidence="3" type="ORF">KIN20_024463</name>
</gene>
<name>A0AAD5QW03_PARTN</name>
<evidence type="ECO:0000313" key="4">
    <source>
        <dbReference type="Proteomes" id="UP001196413"/>
    </source>
</evidence>
<accession>A0AAD5QW03</accession>
<protein>
    <submittedName>
        <fullName evidence="3">Uncharacterized protein</fullName>
    </submittedName>
</protein>
<evidence type="ECO:0000256" key="1">
    <source>
        <dbReference type="SAM" id="Coils"/>
    </source>
</evidence>
<reference evidence="3" key="1">
    <citation type="submission" date="2021-06" db="EMBL/GenBank/DDBJ databases">
        <title>Parelaphostrongylus tenuis whole genome reference sequence.</title>
        <authorList>
            <person name="Garwood T.J."/>
            <person name="Larsen P.A."/>
            <person name="Fountain-Jones N.M."/>
            <person name="Garbe J.R."/>
            <person name="Macchietto M.G."/>
            <person name="Kania S.A."/>
            <person name="Gerhold R.W."/>
            <person name="Richards J.E."/>
            <person name="Wolf T.M."/>
        </authorList>
    </citation>
    <scope>NUCLEOTIDE SEQUENCE</scope>
    <source>
        <strain evidence="3">MNPRO001-30</strain>
        <tissue evidence="3">Meninges</tissue>
    </source>
</reference>